<organism evidence="5 6">
    <name type="scientific">Streptomyces physcomitrii</name>
    <dbReference type="NCBI Taxonomy" id="2724184"/>
    <lineage>
        <taxon>Bacteria</taxon>
        <taxon>Bacillati</taxon>
        <taxon>Actinomycetota</taxon>
        <taxon>Actinomycetes</taxon>
        <taxon>Kitasatosporales</taxon>
        <taxon>Streptomycetaceae</taxon>
        <taxon>Streptomyces</taxon>
    </lineage>
</organism>
<sequence length="223" mass="22926">MTDTPRSLPACLYLLAWDTGEDRPAAAAGLGRLVRAGALAELAWRGLLADEDGVAVPTDPDAETGEGPLDGLLELVAESRPRTWQEWVGAHTGATRTAVRESLVAGGFLRARGHRLLGLLPPGRHVLADPAPVRSLRARARAALCGPVPVAEVGHRVAAMTVLAVDAGLGTFATAGERAAHRDRAEALAARGGEAGPALPGVFRELRAAVRAAAVTGAATRGS</sequence>
<evidence type="ECO:0000313" key="6">
    <source>
        <dbReference type="Proteomes" id="UP000772196"/>
    </source>
</evidence>
<keyword evidence="4" id="KW-0472">Membrane</keyword>
<keyword evidence="2" id="KW-0333">Golgi apparatus</keyword>
<proteinExistence type="predicted"/>
<evidence type="ECO:0000313" key="5">
    <source>
        <dbReference type="EMBL" id="NKI43740.1"/>
    </source>
</evidence>
<dbReference type="Pfam" id="PF05719">
    <property type="entry name" value="GPP34"/>
    <property type="match status" value="1"/>
</dbReference>
<gene>
    <name evidence="5" type="ORF">HFV08_21305</name>
</gene>
<evidence type="ECO:0000256" key="3">
    <source>
        <dbReference type="ARBA" id="ARBA00023121"/>
    </source>
</evidence>
<evidence type="ECO:0000256" key="4">
    <source>
        <dbReference type="ARBA" id="ARBA00023136"/>
    </source>
</evidence>
<name>A0ABX1H8Y8_9ACTN</name>
<dbReference type="InterPro" id="IPR038261">
    <property type="entry name" value="GPP34-like_sf"/>
</dbReference>
<evidence type="ECO:0000256" key="2">
    <source>
        <dbReference type="ARBA" id="ARBA00023034"/>
    </source>
</evidence>
<evidence type="ECO:0000256" key="1">
    <source>
        <dbReference type="ARBA" id="ARBA00004255"/>
    </source>
</evidence>
<dbReference type="RefSeq" id="WP_168541421.1">
    <property type="nucleotide sequence ID" value="NZ_JAAWWP010000013.1"/>
</dbReference>
<dbReference type="Proteomes" id="UP000772196">
    <property type="component" value="Unassembled WGS sequence"/>
</dbReference>
<comment type="subcellular location">
    <subcellularLocation>
        <location evidence="1">Golgi apparatus membrane</location>
        <topology evidence="1">Peripheral membrane protein</topology>
        <orientation evidence="1">Cytoplasmic side</orientation>
    </subcellularLocation>
</comment>
<comment type="caution">
    <text evidence="5">The sequence shown here is derived from an EMBL/GenBank/DDBJ whole genome shotgun (WGS) entry which is preliminary data.</text>
</comment>
<keyword evidence="6" id="KW-1185">Reference proteome</keyword>
<reference evidence="5 6" key="1">
    <citation type="submission" date="2020-04" db="EMBL/GenBank/DDBJ databases">
        <title>Phylogenetic Diversity and Antibacterial Activity against Ralstonia solanacearum of Endophytic Actinomycete Isolated from Moss.</title>
        <authorList>
            <person name="Zhuang X."/>
        </authorList>
    </citation>
    <scope>NUCLEOTIDE SEQUENCE [LARGE SCALE GENOMIC DNA]</scope>
    <source>
        <strain evidence="5 6">LD120</strain>
    </source>
</reference>
<dbReference type="InterPro" id="IPR008628">
    <property type="entry name" value="GPP34-like"/>
</dbReference>
<dbReference type="Gene3D" id="1.10.3630.10">
    <property type="entry name" value="yeast vps74-n-term truncation variant domain like"/>
    <property type="match status" value="1"/>
</dbReference>
<keyword evidence="3" id="KW-0446">Lipid-binding</keyword>
<accession>A0ABX1H8Y8</accession>
<protein>
    <submittedName>
        <fullName evidence="5">GPP34 family phosphoprotein</fullName>
    </submittedName>
</protein>
<dbReference type="EMBL" id="JAAWWP010000013">
    <property type="protein sequence ID" value="NKI43740.1"/>
    <property type="molecule type" value="Genomic_DNA"/>
</dbReference>